<accession>A0ABT3T5W0</accession>
<dbReference type="EMBL" id="SHNO01000001">
    <property type="protein sequence ID" value="MCX2977673.1"/>
    <property type="molecule type" value="Genomic_DNA"/>
</dbReference>
<evidence type="ECO:0000313" key="2">
    <source>
        <dbReference type="Proteomes" id="UP001143304"/>
    </source>
</evidence>
<proteinExistence type="predicted"/>
<evidence type="ECO:0008006" key="3">
    <source>
        <dbReference type="Google" id="ProtNLM"/>
    </source>
</evidence>
<organism evidence="1 2">
    <name type="scientific">Candidatus Marimicrobium litorale</name>
    <dbReference type="NCBI Taxonomy" id="2518991"/>
    <lineage>
        <taxon>Bacteria</taxon>
        <taxon>Pseudomonadati</taxon>
        <taxon>Pseudomonadota</taxon>
        <taxon>Gammaproteobacteria</taxon>
        <taxon>Cellvibrionales</taxon>
        <taxon>Halieaceae</taxon>
        <taxon>Marimicrobium</taxon>
    </lineage>
</organism>
<evidence type="ECO:0000313" key="1">
    <source>
        <dbReference type="EMBL" id="MCX2977673.1"/>
    </source>
</evidence>
<reference evidence="1" key="1">
    <citation type="submission" date="2019-02" db="EMBL/GenBank/DDBJ databases">
        <authorList>
            <person name="Li S.-H."/>
        </authorList>
    </citation>
    <scope>NUCLEOTIDE SEQUENCE</scope>
    <source>
        <strain evidence="1">IMCC11814</strain>
    </source>
</reference>
<name>A0ABT3T5W0_9GAMM</name>
<protein>
    <recommendedName>
        <fullName evidence="3">Fis family transcriptional regulator</fullName>
    </recommendedName>
</protein>
<keyword evidence="2" id="KW-1185">Reference proteome</keyword>
<sequence length="113" mass="13161">MRKTDKKRDNALRVALTDTCEIAIERFEGFKWLTHLVDYCDFPQSLTVVCVFATNSHLLKLRSTGQESELRNIVSEKLSRIDIELNGIDRHVIFDSEENGADEKDSKWLSRFR</sequence>
<comment type="caution">
    <text evidence="1">The sequence shown here is derived from an EMBL/GenBank/DDBJ whole genome shotgun (WGS) entry which is preliminary data.</text>
</comment>
<gene>
    <name evidence="1" type="ORF">EYC82_09935</name>
</gene>
<dbReference type="Proteomes" id="UP001143304">
    <property type="component" value="Unassembled WGS sequence"/>
</dbReference>